<keyword evidence="10" id="KW-1185">Reference proteome</keyword>
<comment type="similarity">
    <text evidence="2">Belongs to the OSBP family.</text>
</comment>
<dbReference type="SMART" id="SM00233">
    <property type="entry name" value="PH"/>
    <property type="match status" value="1"/>
</dbReference>
<evidence type="ECO:0000313" key="9">
    <source>
        <dbReference type="EMBL" id="KAG6738226.1"/>
    </source>
</evidence>
<dbReference type="InterPro" id="IPR000648">
    <property type="entry name" value="Oxysterol-bd"/>
</dbReference>
<evidence type="ECO:0000256" key="2">
    <source>
        <dbReference type="ARBA" id="ARBA00008842"/>
    </source>
</evidence>
<evidence type="ECO:0000256" key="4">
    <source>
        <dbReference type="ARBA" id="ARBA00023054"/>
    </source>
</evidence>
<keyword evidence="4" id="KW-0175">Coiled coil</keyword>
<sequence>MPPPPSSSSSSSSTATSFRSLSNRCHSHEESSSSSSSSSSLNPHRNNRHRSVRSSSAIESISRLPSIRETQFLLSLQNKEISGILQKWVNYGKGWRPRFFLLDDGVLSYYKTNGHHHHHRKKNSPPGEDISRWISRLGNPIGEIHLKVSSIKESRSDDKRFSIFTGTKTLHLRAGSREERVEWMEALQAVKDLYPRIPNSGELTGNGGLVVVSTKRLRQRLMDEGLSEEAIKESEQIMRDEFSLLHNHLVVLKQKQALLVDTLRQLESEKVDLEDTVVDESQRQHENMSGLRQQKSAGISFKSAESEFQKTPYDSDEDEGPLDIEDGMDSCIKFVGSNYPCVMRRKKLPDPVEKEKGVSLWSMIKDNIGKDLTRVCLPVYFNEPISSLQKCFEDLEYSYLLDRAYEFGKMVGSSFLVVSYPFLIVDLEKTTYLSFSQCTVAGYKLFGGNSLMRALNVAAFAVSGYASTDGRHCKPFNPLLGETYEADYPDKGIRFISEKVSHHPMVVACHCEGRGWRFWGESDLKSKFWGRSIQLDPVGTLTLEFDDGEIFQWSKVTTSIYNLILGKLYCDHYGTMKIQGNQKYSCKLKFKEQSLIDRNPHQVLGGVQDKNGKTVASLFGKWDDSMHYKINGGSRNANGSEPHLLWKRSKPSKHLTRYNLTRFAITLNELTPELKEKLPSTDSRLRPDQRCLENGEYTKANEEKLRLEQRQRQARKMQERGWKPRWFVKEKGGETYSYIGGYWEAKERDNWESCPDIFGQVSTDQNFD</sequence>
<dbReference type="EMBL" id="JAAWWB010000037">
    <property type="protein sequence ID" value="KAG6738226.1"/>
    <property type="molecule type" value="Genomic_DNA"/>
</dbReference>
<evidence type="ECO:0000259" key="8">
    <source>
        <dbReference type="PROSITE" id="PS50003"/>
    </source>
</evidence>
<keyword evidence="6" id="KW-0446">Lipid-binding</keyword>
<evidence type="ECO:0000256" key="3">
    <source>
        <dbReference type="ARBA" id="ARBA00022448"/>
    </source>
</evidence>
<keyword evidence="3" id="KW-0813">Transport</keyword>
<dbReference type="AlphaFoldDB" id="A0A8X7XTL6"/>
<dbReference type="OrthoDB" id="14833at2759"/>
<dbReference type="GO" id="GO:0005829">
    <property type="term" value="C:cytosol"/>
    <property type="evidence" value="ECO:0007669"/>
    <property type="project" value="TreeGrafter"/>
</dbReference>
<comment type="caution">
    <text evidence="9">The sequence shown here is derived from an EMBL/GenBank/DDBJ whole genome shotgun (WGS) entry which is preliminary data.</text>
</comment>
<dbReference type="Proteomes" id="UP000886885">
    <property type="component" value="Chromosome 19A"/>
</dbReference>
<organism evidence="9 10">
    <name type="scientific">Populus tomentosa</name>
    <name type="common">Chinese white poplar</name>
    <dbReference type="NCBI Taxonomy" id="118781"/>
    <lineage>
        <taxon>Eukaryota</taxon>
        <taxon>Viridiplantae</taxon>
        <taxon>Streptophyta</taxon>
        <taxon>Embryophyta</taxon>
        <taxon>Tracheophyta</taxon>
        <taxon>Spermatophyta</taxon>
        <taxon>Magnoliopsida</taxon>
        <taxon>eudicotyledons</taxon>
        <taxon>Gunneridae</taxon>
        <taxon>Pentapetalae</taxon>
        <taxon>rosids</taxon>
        <taxon>fabids</taxon>
        <taxon>Malpighiales</taxon>
        <taxon>Salicaceae</taxon>
        <taxon>Saliceae</taxon>
        <taxon>Populus</taxon>
    </lineage>
</organism>
<name>A0A8X7XTL6_POPTO</name>
<gene>
    <name evidence="9" type="ORF">POTOM_057835</name>
</gene>
<dbReference type="PROSITE" id="PS50003">
    <property type="entry name" value="PH_DOMAIN"/>
    <property type="match status" value="1"/>
</dbReference>
<feature type="region of interest" description="Disordered" evidence="7">
    <location>
        <begin position="1"/>
        <end position="60"/>
    </location>
</feature>
<dbReference type="FunFam" id="3.30.70.3490:FF:000013">
    <property type="entry name" value="Oxysterol-binding protein-related protein 2A"/>
    <property type="match status" value="1"/>
</dbReference>
<dbReference type="FunFam" id="2.40.160.120:FF:000006">
    <property type="entry name" value="oxysterol-binding protein-related protein 1D isoform X1"/>
    <property type="match status" value="1"/>
</dbReference>
<evidence type="ECO:0000256" key="7">
    <source>
        <dbReference type="SAM" id="MobiDB-lite"/>
    </source>
</evidence>
<protein>
    <recommendedName>
        <fullName evidence="8">PH domain-containing protein</fullName>
    </recommendedName>
</protein>
<feature type="region of interest" description="Disordered" evidence="7">
    <location>
        <begin position="277"/>
        <end position="296"/>
    </location>
</feature>
<dbReference type="PANTHER" id="PTHR10972">
    <property type="entry name" value="OXYSTEROL-BINDING PROTEIN-RELATED"/>
    <property type="match status" value="1"/>
</dbReference>
<feature type="compositionally biased region" description="Low complexity" evidence="7">
    <location>
        <begin position="32"/>
        <end position="44"/>
    </location>
</feature>
<feature type="domain" description="PH" evidence="8">
    <location>
        <begin position="78"/>
        <end position="192"/>
    </location>
</feature>
<dbReference type="Pfam" id="PF01237">
    <property type="entry name" value="Oxysterol_BP"/>
    <property type="match status" value="2"/>
</dbReference>
<evidence type="ECO:0000313" key="10">
    <source>
        <dbReference type="Proteomes" id="UP000886885"/>
    </source>
</evidence>
<dbReference type="PANTHER" id="PTHR10972:SF208">
    <property type="entry name" value="OXYSTEROL-BINDING PROTEIN-RELATED PROTEIN 1C-LIKE ISOFORM X2"/>
    <property type="match status" value="1"/>
</dbReference>
<accession>A0A8X7XTL6</accession>
<proteinExistence type="inferred from homology"/>
<comment type="function">
    <text evidence="1">May be involved in the transport of sterols.</text>
</comment>
<dbReference type="GO" id="GO:0006869">
    <property type="term" value="P:lipid transport"/>
    <property type="evidence" value="ECO:0007669"/>
    <property type="project" value="UniProtKB-KW"/>
</dbReference>
<evidence type="ECO:0000256" key="6">
    <source>
        <dbReference type="ARBA" id="ARBA00023121"/>
    </source>
</evidence>
<dbReference type="GO" id="GO:0016020">
    <property type="term" value="C:membrane"/>
    <property type="evidence" value="ECO:0007669"/>
    <property type="project" value="TreeGrafter"/>
</dbReference>
<keyword evidence="5" id="KW-0445">Lipid transport</keyword>
<dbReference type="InterPro" id="IPR001849">
    <property type="entry name" value="PH_domain"/>
</dbReference>
<dbReference type="GO" id="GO:0032934">
    <property type="term" value="F:sterol binding"/>
    <property type="evidence" value="ECO:0007669"/>
    <property type="project" value="TreeGrafter"/>
</dbReference>
<reference evidence="9" key="1">
    <citation type="journal article" date="2020" name="bioRxiv">
        <title>Hybrid origin of Populus tomentosa Carr. identified through genome sequencing and phylogenomic analysis.</title>
        <authorList>
            <person name="An X."/>
            <person name="Gao K."/>
            <person name="Chen Z."/>
            <person name="Li J."/>
            <person name="Yang X."/>
            <person name="Yang X."/>
            <person name="Zhou J."/>
            <person name="Guo T."/>
            <person name="Zhao T."/>
            <person name="Huang S."/>
            <person name="Miao D."/>
            <person name="Khan W.U."/>
            <person name="Rao P."/>
            <person name="Ye M."/>
            <person name="Lei B."/>
            <person name="Liao W."/>
            <person name="Wang J."/>
            <person name="Ji L."/>
            <person name="Li Y."/>
            <person name="Guo B."/>
            <person name="Mustafa N.S."/>
            <person name="Li S."/>
            <person name="Yun Q."/>
            <person name="Keller S.R."/>
            <person name="Mao J."/>
            <person name="Zhang R."/>
            <person name="Strauss S.H."/>
        </authorList>
    </citation>
    <scope>NUCLEOTIDE SEQUENCE</scope>
    <source>
        <strain evidence="9">GM15</strain>
        <tissue evidence="9">Leaf</tissue>
    </source>
</reference>
<dbReference type="Pfam" id="PF00169">
    <property type="entry name" value="PH"/>
    <property type="match status" value="1"/>
</dbReference>
<evidence type="ECO:0000256" key="5">
    <source>
        <dbReference type="ARBA" id="ARBA00023055"/>
    </source>
</evidence>
<evidence type="ECO:0000256" key="1">
    <source>
        <dbReference type="ARBA" id="ARBA00003361"/>
    </source>
</evidence>